<evidence type="ECO:0000313" key="1">
    <source>
        <dbReference type="EMBL" id="ETK92332.1"/>
    </source>
</evidence>
<dbReference type="Proteomes" id="UP000053236">
    <property type="component" value="Unassembled WGS sequence"/>
</dbReference>
<dbReference type="EMBL" id="KI685189">
    <property type="protein sequence ID" value="ETK92332.1"/>
    <property type="molecule type" value="Genomic_DNA"/>
</dbReference>
<name>W2HAR7_PHYNI</name>
<protein>
    <submittedName>
        <fullName evidence="1">Uncharacterized protein</fullName>
    </submittedName>
</protein>
<organism evidence="1">
    <name type="scientific">Phytophthora nicotianae</name>
    <name type="common">Potato buckeye rot agent</name>
    <name type="synonym">Phytophthora parasitica</name>
    <dbReference type="NCBI Taxonomy" id="4792"/>
    <lineage>
        <taxon>Eukaryota</taxon>
        <taxon>Sar</taxon>
        <taxon>Stramenopiles</taxon>
        <taxon>Oomycota</taxon>
        <taxon>Peronosporomycetes</taxon>
        <taxon>Peronosporales</taxon>
        <taxon>Peronosporaceae</taxon>
        <taxon>Phytophthora</taxon>
    </lineage>
</organism>
<gene>
    <name evidence="1" type="ORF">L915_04293</name>
</gene>
<sequence>NVFLTARSTTNLVDSLGNMYQANGSKESIRDSVEKASN</sequence>
<reference evidence="1" key="1">
    <citation type="submission" date="2013-11" db="EMBL/GenBank/DDBJ databases">
        <title>The Genome Sequence of Phytophthora parasitica CJ02B3.</title>
        <authorList>
            <consortium name="The Broad Institute Genomics Platform"/>
            <person name="Russ C."/>
            <person name="Tyler B."/>
            <person name="Panabieres F."/>
            <person name="Shan W."/>
            <person name="Tripathy S."/>
            <person name="Grunwald N."/>
            <person name="Machado M."/>
            <person name="Johnson C.S."/>
            <person name="Arredondo F."/>
            <person name="Hong C."/>
            <person name="Coffey M."/>
            <person name="Young S.K."/>
            <person name="Zeng Q."/>
            <person name="Gargeya S."/>
            <person name="Fitzgerald M."/>
            <person name="Abouelleil A."/>
            <person name="Alvarado L."/>
            <person name="Chapman S.B."/>
            <person name="Gainer-Dewar J."/>
            <person name="Goldberg J."/>
            <person name="Griggs A."/>
            <person name="Gujja S."/>
            <person name="Hansen M."/>
            <person name="Howarth C."/>
            <person name="Imamovic A."/>
            <person name="Ireland A."/>
            <person name="Larimer J."/>
            <person name="McCowan C."/>
            <person name="Murphy C."/>
            <person name="Pearson M."/>
            <person name="Poon T.W."/>
            <person name="Priest M."/>
            <person name="Roberts A."/>
            <person name="Saif S."/>
            <person name="Shea T."/>
            <person name="Sykes S."/>
            <person name="Wortman J."/>
            <person name="Nusbaum C."/>
            <person name="Birren B."/>
        </authorList>
    </citation>
    <scope>NUCLEOTIDE SEQUENCE [LARGE SCALE GENOMIC DNA]</scope>
    <source>
        <strain evidence="1">CJ02B3</strain>
    </source>
</reference>
<dbReference type="AlphaFoldDB" id="W2HAR7"/>
<feature type="non-terminal residue" evidence="1">
    <location>
        <position position="1"/>
    </location>
</feature>
<accession>W2HAR7</accession>
<proteinExistence type="predicted"/>